<feature type="transmembrane region" description="Helical" evidence="1">
    <location>
        <begin position="6"/>
        <end position="25"/>
    </location>
</feature>
<name>A0A1I7X7R5_HETBA</name>
<evidence type="ECO:0000313" key="3">
    <source>
        <dbReference type="WBParaSite" id="Hba_13527"/>
    </source>
</evidence>
<protein>
    <submittedName>
        <fullName evidence="3">COesterase domain-containing protein</fullName>
    </submittedName>
</protein>
<evidence type="ECO:0000313" key="2">
    <source>
        <dbReference type="Proteomes" id="UP000095283"/>
    </source>
</evidence>
<dbReference type="Proteomes" id="UP000095283">
    <property type="component" value="Unplaced"/>
</dbReference>
<organism evidence="2 3">
    <name type="scientific">Heterorhabditis bacteriophora</name>
    <name type="common">Entomopathogenic nematode worm</name>
    <dbReference type="NCBI Taxonomy" id="37862"/>
    <lineage>
        <taxon>Eukaryota</taxon>
        <taxon>Metazoa</taxon>
        <taxon>Ecdysozoa</taxon>
        <taxon>Nematoda</taxon>
        <taxon>Chromadorea</taxon>
        <taxon>Rhabditida</taxon>
        <taxon>Rhabditina</taxon>
        <taxon>Rhabditomorpha</taxon>
        <taxon>Strongyloidea</taxon>
        <taxon>Heterorhabditidae</taxon>
        <taxon>Heterorhabditis</taxon>
    </lineage>
</organism>
<accession>A0A1I7X7R5</accession>
<sequence>MILYLFFLSAFKIIYMSMPYFSFILKKPSDPYWFNRTLRDIDPKGIALSTYIGPYHTKDEEFTKYQSFCFYNPGSDICAIMEMTKIL</sequence>
<keyword evidence="2" id="KW-1185">Reference proteome</keyword>
<proteinExistence type="predicted"/>
<evidence type="ECO:0000256" key="1">
    <source>
        <dbReference type="SAM" id="Phobius"/>
    </source>
</evidence>
<keyword evidence="1" id="KW-1133">Transmembrane helix</keyword>
<keyword evidence="1" id="KW-0472">Membrane</keyword>
<reference evidence="3" key="1">
    <citation type="submission" date="2016-11" db="UniProtKB">
        <authorList>
            <consortium name="WormBaseParasite"/>
        </authorList>
    </citation>
    <scope>IDENTIFICATION</scope>
</reference>
<dbReference type="WBParaSite" id="Hba_13527">
    <property type="protein sequence ID" value="Hba_13527"/>
    <property type="gene ID" value="Hba_13527"/>
</dbReference>
<dbReference type="AlphaFoldDB" id="A0A1I7X7R5"/>
<keyword evidence="1" id="KW-0812">Transmembrane</keyword>